<dbReference type="OrthoDB" id="408954at2759"/>
<dbReference type="PANTHER" id="PTHR11863">
    <property type="entry name" value="STEROL DESATURASE"/>
    <property type="match status" value="1"/>
</dbReference>
<dbReference type="AlphaFoldDB" id="A0A427XNM8"/>
<organism evidence="6 7">
    <name type="scientific">Apiotrichum porosum</name>
    <dbReference type="NCBI Taxonomy" id="105984"/>
    <lineage>
        <taxon>Eukaryota</taxon>
        <taxon>Fungi</taxon>
        <taxon>Dikarya</taxon>
        <taxon>Basidiomycota</taxon>
        <taxon>Agaricomycotina</taxon>
        <taxon>Tremellomycetes</taxon>
        <taxon>Trichosporonales</taxon>
        <taxon>Trichosporonaceae</taxon>
        <taxon>Apiotrichum</taxon>
    </lineage>
</organism>
<dbReference type="InterPro" id="IPR050307">
    <property type="entry name" value="Sterol_Desaturase_Related"/>
</dbReference>
<dbReference type="GeneID" id="39593446"/>
<dbReference type="GO" id="GO:0005506">
    <property type="term" value="F:iron ion binding"/>
    <property type="evidence" value="ECO:0007669"/>
    <property type="project" value="InterPro"/>
</dbReference>
<evidence type="ECO:0000313" key="7">
    <source>
        <dbReference type="Proteomes" id="UP000279236"/>
    </source>
</evidence>
<evidence type="ECO:0000256" key="2">
    <source>
        <dbReference type="ARBA" id="ARBA00022692"/>
    </source>
</evidence>
<keyword evidence="7" id="KW-1185">Reference proteome</keyword>
<sequence>MLPFPHFLVEALPSFPMSHNATLLAHITPTELGAPFYHMKRQHMFDWISDRHLSLFAPIAVYWVLSTVFEVLDTVQLPYFEARRIHESDAVKARNRATFWQVIRAVVLQQAVQTVFGLLILEGDESVLKTEINRDHVASMAYLAPRVADLVFLVLGKNTGLTVLDSYGPRIVNFVYWWGIPTFQMFFAFCMIDTWQYFLHRAMHTYTTLYRAFHSHHHRLYVPFAFGALYNHPIEGLLLDTAGAGLASLATFMTIRQSTLLFFVSTWKTVDDHCGYRLWWDPCQMLFANNADYHDIHHQAYGIKANFAQPFFTNWDYLLGTQMTRAQAQARRGNGAAAVDKED</sequence>
<dbReference type="GO" id="GO:0016020">
    <property type="term" value="C:membrane"/>
    <property type="evidence" value="ECO:0007669"/>
    <property type="project" value="UniProtKB-SubCell"/>
</dbReference>
<dbReference type="GO" id="GO:0016491">
    <property type="term" value="F:oxidoreductase activity"/>
    <property type="evidence" value="ECO:0007669"/>
    <property type="project" value="InterPro"/>
</dbReference>
<dbReference type="RefSeq" id="XP_028475274.1">
    <property type="nucleotide sequence ID" value="XM_028624202.1"/>
</dbReference>
<protein>
    <recommendedName>
        <fullName evidence="5">Fatty acid hydroxylase domain-containing protein</fullName>
    </recommendedName>
</protein>
<comment type="caution">
    <text evidence="6">The sequence shown here is derived from an EMBL/GenBank/DDBJ whole genome shotgun (WGS) entry which is preliminary data.</text>
</comment>
<gene>
    <name evidence="6" type="ORF">EHS24_008903</name>
</gene>
<name>A0A427XNM8_9TREE</name>
<dbReference type="Pfam" id="PF04116">
    <property type="entry name" value="FA_hydroxylase"/>
    <property type="match status" value="1"/>
</dbReference>
<accession>A0A427XNM8</accession>
<proteinExistence type="predicted"/>
<dbReference type="InterPro" id="IPR006694">
    <property type="entry name" value="Fatty_acid_hydroxylase"/>
</dbReference>
<evidence type="ECO:0000259" key="5">
    <source>
        <dbReference type="Pfam" id="PF04116"/>
    </source>
</evidence>
<evidence type="ECO:0000256" key="3">
    <source>
        <dbReference type="ARBA" id="ARBA00022989"/>
    </source>
</evidence>
<evidence type="ECO:0000313" key="6">
    <source>
        <dbReference type="EMBL" id="RSH80327.1"/>
    </source>
</evidence>
<dbReference type="Proteomes" id="UP000279236">
    <property type="component" value="Unassembled WGS sequence"/>
</dbReference>
<feature type="domain" description="Fatty acid hydroxylase" evidence="5">
    <location>
        <begin position="186"/>
        <end position="321"/>
    </location>
</feature>
<evidence type="ECO:0000256" key="4">
    <source>
        <dbReference type="ARBA" id="ARBA00023136"/>
    </source>
</evidence>
<dbReference type="STRING" id="105984.A0A427XNM8"/>
<dbReference type="GO" id="GO:0008610">
    <property type="term" value="P:lipid biosynthetic process"/>
    <property type="evidence" value="ECO:0007669"/>
    <property type="project" value="InterPro"/>
</dbReference>
<keyword evidence="2" id="KW-0812">Transmembrane</keyword>
<evidence type="ECO:0000256" key="1">
    <source>
        <dbReference type="ARBA" id="ARBA00004370"/>
    </source>
</evidence>
<comment type="subcellular location">
    <subcellularLocation>
        <location evidence="1">Membrane</location>
    </subcellularLocation>
</comment>
<reference evidence="6 7" key="1">
    <citation type="submission" date="2018-11" db="EMBL/GenBank/DDBJ databases">
        <title>Genome sequence of Apiotrichum porosum DSM 27194.</title>
        <authorList>
            <person name="Aliyu H."/>
            <person name="Gorte O."/>
            <person name="Ochsenreither K."/>
        </authorList>
    </citation>
    <scope>NUCLEOTIDE SEQUENCE [LARGE SCALE GENOMIC DNA]</scope>
    <source>
        <strain evidence="6 7">DSM 27194</strain>
    </source>
</reference>
<dbReference type="EMBL" id="RSCE01000008">
    <property type="protein sequence ID" value="RSH80327.1"/>
    <property type="molecule type" value="Genomic_DNA"/>
</dbReference>
<keyword evidence="4" id="KW-0472">Membrane</keyword>
<keyword evidence="3" id="KW-1133">Transmembrane helix</keyword>